<protein>
    <submittedName>
        <fullName evidence="2">Uncharacterized protein</fullName>
    </submittedName>
</protein>
<sequence>MSNMFNYCKCVGHYLTRMVIVCQAIDHSILEKMGSLTPGWDSLVSDPKAVMYKRNKSLTKEEINSYWRSKKEQKEKELEKEEDHYHPSSSSSGQLLNDFQEGIVVDPADSQISLDKLIQTHGWWIKSNWAHLNEAPPPEEEAVHRYVSQFHVPNKASAATSDGSSSNHHLHA</sequence>
<dbReference type="OrthoDB" id="1858881at2759"/>
<dbReference type="PANTHER" id="PTHR33872:SF2">
    <property type="entry name" value="DNA POLYMERASE EPSILON CATALYTIC SUBUNIT A"/>
    <property type="match status" value="1"/>
</dbReference>
<accession>A0A9P0YWF9</accession>
<proteinExistence type="predicted"/>
<organism evidence="2 3">
    <name type="scientific">Cuscuta europaea</name>
    <name type="common">European dodder</name>
    <dbReference type="NCBI Taxonomy" id="41803"/>
    <lineage>
        <taxon>Eukaryota</taxon>
        <taxon>Viridiplantae</taxon>
        <taxon>Streptophyta</taxon>
        <taxon>Embryophyta</taxon>
        <taxon>Tracheophyta</taxon>
        <taxon>Spermatophyta</taxon>
        <taxon>Magnoliopsida</taxon>
        <taxon>eudicotyledons</taxon>
        <taxon>Gunneridae</taxon>
        <taxon>Pentapetalae</taxon>
        <taxon>asterids</taxon>
        <taxon>lamiids</taxon>
        <taxon>Solanales</taxon>
        <taxon>Convolvulaceae</taxon>
        <taxon>Cuscuteae</taxon>
        <taxon>Cuscuta</taxon>
        <taxon>Cuscuta subgen. Cuscuta</taxon>
    </lineage>
</organism>
<dbReference type="Proteomes" id="UP001152484">
    <property type="component" value="Unassembled WGS sequence"/>
</dbReference>
<gene>
    <name evidence="2" type="ORF">CEURO_LOCUS6476</name>
</gene>
<dbReference type="PANTHER" id="PTHR33872">
    <property type="entry name" value="DNA POLYMERASE EPSILON CATALYTIC SUBUNIT A"/>
    <property type="match status" value="1"/>
</dbReference>
<feature type="compositionally biased region" description="Basic and acidic residues" evidence="1">
    <location>
        <begin position="69"/>
        <end position="86"/>
    </location>
</feature>
<feature type="region of interest" description="Disordered" evidence="1">
    <location>
        <begin position="69"/>
        <end position="95"/>
    </location>
</feature>
<evidence type="ECO:0000256" key="1">
    <source>
        <dbReference type="SAM" id="MobiDB-lite"/>
    </source>
</evidence>
<reference evidence="2" key="1">
    <citation type="submission" date="2022-07" db="EMBL/GenBank/DDBJ databases">
        <authorList>
            <person name="Macas J."/>
            <person name="Novak P."/>
            <person name="Neumann P."/>
        </authorList>
    </citation>
    <scope>NUCLEOTIDE SEQUENCE</scope>
</reference>
<dbReference type="EMBL" id="CAMAPE010000010">
    <property type="protein sequence ID" value="CAH9077863.1"/>
    <property type="molecule type" value="Genomic_DNA"/>
</dbReference>
<comment type="caution">
    <text evidence="2">The sequence shown here is derived from an EMBL/GenBank/DDBJ whole genome shotgun (WGS) entry which is preliminary data.</text>
</comment>
<dbReference type="AlphaFoldDB" id="A0A9P0YWF9"/>
<keyword evidence="3" id="KW-1185">Reference proteome</keyword>
<evidence type="ECO:0000313" key="2">
    <source>
        <dbReference type="EMBL" id="CAH9077863.1"/>
    </source>
</evidence>
<name>A0A9P0YWF9_CUSEU</name>
<evidence type="ECO:0000313" key="3">
    <source>
        <dbReference type="Proteomes" id="UP001152484"/>
    </source>
</evidence>